<organism evidence="1 2">
    <name type="scientific">Plasmodium inui San Antonio 1</name>
    <dbReference type="NCBI Taxonomy" id="1237626"/>
    <lineage>
        <taxon>Eukaryota</taxon>
        <taxon>Sar</taxon>
        <taxon>Alveolata</taxon>
        <taxon>Apicomplexa</taxon>
        <taxon>Aconoidasida</taxon>
        <taxon>Haemosporida</taxon>
        <taxon>Plasmodiidae</taxon>
        <taxon>Plasmodium</taxon>
        <taxon>Plasmodium (Plasmodium)</taxon>
    </lineage>
</organism>
<name>W6ZU45_9APIC</name>
<gene>
    <name evidence="1" type="ORF">C922_05166</name>
</gene>
<reference evidence="1 2" key="1">
    <citation type="submission" date="2013-02" db="EMBL/GenBank/DDBJ databases">
        <title>The Genome Sequence of Plasmodium inui San Antonio 1.</title>
        <authorList>
            <consortium name="The Broad Institute Genome Sequencing Platform"/>
            <consortium name="The Broad Institute Genome Sequencing Center for Infectious Disease"/>
            <person name="Neafsey D."/>
            <person name="Cheeseman I."/>
            <person name="Volkman S."/>
            <person name="Adams J."/>
            <person name="Walker B."/>
            <person name="Young S.K."/>
            <person name="Zeng Q."/>
            <person name="Gargeya S."/>
            <person name="Fitzgerald M."/>
            <person name="Haas B."/>
            <person name="Abouelleil A."/>
            <person name="Alvarado L."/>
            <person name="Arachchi H.M."/>
            <person name="Berlin A.M."/>
            <person name="Chapman S.B."/>
            <person name="Dewar J."/>
            <person name="Goldberg J."/>
            <person name="Griggs A."/>
            <person name="Gujja S."/>
            <person name="Hansen M."/>
            <person name="Howarth C."/>
            <person name="Imamovic A."/>
            <person name="Larimer J."/>
            <person name="McCowan C."/>
            <person name="Murphy C."/>
            <person name="Neiman D."/>
            <person name="Pearson M."/>
            <person name="Priest M."/>
            <person name="Roberts A."/>
            <person name="Saif S."/>
            <person name="Shea T."/>
            <person name="Sisk P."/>
            <person name="Sykes S."/>
            <person name="Wortman J."/>
            <person name="Nusbaum C."/>
            <person name="Birren B."/>
        </authorList>
    </citation>
    <scope>NUCLEOTIDE SEQUENCE [LARGE SCALE GENOMIC DNA]</scope>
    <source>
        <strain evidence="1 2">San Antonio 1</strain>
    </source>
</reference>
<dbReference type="Proteomes" id="UP000030640">
    <property type="component" value="Unassembled WGS sequence"/>
</dbReference>
<dbReference type="AlphaFoldDB" id="W6ZU45"/>
<dbReference type="EMBL" id="KI965501">
    <property type="protein sequence ID" value="EUD64452.1"/>
    <property type="molecule type" value="Genomic_DNA"/>
</dbReference>
<evidence type="ECO:0000313" key="2">
    <source>
        <dbReference type="Proteomes" id="UP000030640"/>
    </source>
</evidence>
<sequence length="79" mass="9325">MISRDLYYLNNTFNILKKYETIKGQNKIPRISPQQFKKESWSTPGVKGLQIYIPAPLEKFLIMYRMLVYSGFITAWSCL</sequence>
<dbReference type="GeneID" id="20040440"/>
<protein>
    <submittedName>
        <fullName evidence="1">Uncharacterized protein</fullName>
    </submittedName>
</protein>
<keyword evidence="2" id="KW-1185">Reference proteome</keyword>
<accession>W6ZU45</accession>
<evidence type="ECO:0000313" key="1">
    <source>
        <dbReference type="EMBL" id="EUD64452.1"/>
    </source>
</evidence>
<dbReference type="VEuPathDB" id="PlasmoDB:C922_05166"/>
<dbReference type="RefSeq" id="XP_008818960.1">
    <property type="nucleotide sequence ID" value="XM_008820738.1"/>
</dbReference>
<proteinExistence type="predicted"/>